<dbReference type="PANTHER" id="PTHR45969:SF81">
    <property type="entry name" value="OS08G0157400 PROTEIN"/>
    <property type="match status" value="1"/>
</dbReference>
<evidence type="ECO:0000313" key="7">
    <source>
        <dbReference type="EMBL" id="KAG6501848.1"/>
    </source>
</evidence>
<dbReference type="EMBL" id="JACMSC010000011">
    <property type="protein sequence ID" value="KAG6501848.1"/>
    <property type="molecule type" value="Genomic_DNA"/>
</dbReference>
<comment type="caution">
    <text evidence="7">The sequence shown here is derived from an EMBL/GenBank/DDBJ whole genome shotgun (WGS) entry which is preliminary data.</text>
</comment>
<evidence type="ECO:0000256" key="1">
    <source>
        <dbReference type="ARBA" id="ARBA00022723"/>
    </source>
</evidence>
<evidence type="ECO:0000256" key="3">
    <source>
        <dbReference type="ARBA" id="ARBA00022833"/>
    </source>
</evidence>
<feature type="domain" description="RING-type" evidence="6">
    <location>
        <begin position="99"/>
        <end position="142"/>
    </location>
</feature>
<keyword evidence="3" id="KW-0862">Zinc</keyword>
<protein>
    <recommendedName>
        <fullName evidence="6">RING-type domain-containing protein</fullName>
    </recommendedName>
</protein>
<dbReference type="AlphaFoldDB" id="A0A8J5KWD0"/>
<dbReference type="SMART" id="SM00184">
    <property type="entry name" value="RING"/>
    <property type="match status" value="1"/>
</dbReference>
<dbReference type="GO" id="GO:0008270">
    <property type="term" value="F:zinc ion binding"/>
    <property type="evidence" value="ECO:0007669"/>
    <property type="project" value="UniProtKB-KW"/>
</dbReference>
<keyword evidence="2 4" id="KW-0863">Zinc-finger</keyword>
<dbReference type="PROSITE" id="PS50089">
    <property type="entry name" value="ZF_RING_2"/>
    <property type="match status" value="1"/>
</dbReference>
<name>A0A8J5KWD0_ZINOF</name>
<evidence type="ECO:0000313" key="8">
    <source>
        <dbReference type="Proteomes" id="UP000734854"/>
    </source>
</evidence>
<dbReference type="InterPro" id="IPR001841">
    <property type="entry name" value="Znf_RING"/>
</dbReference>
<dbReference type="Proteomes" id="UP000734854">
    <property type="component" value="Unassembled WGS sequence"/>
</dbReference>
<keyword evidence="5" id="KW-0472">Membrane</keyword>
<reference evidence="7 8" key="1">
    <citation type="submission" date="2020-08" db="EMBL/GenBank/DDBJ databases">
        <title>Plant Genome Project.</title>
        <authorList>
            <person name="Zhang R.-G."/>
        </authorList>
    </citation>
    <scope>NUCLEOTIDE SEQUENCE [LARGE SCALE GENOMIC DNA]</scope>
    <source>
        <tissue evidence="7">Rhizome</tissue>
    </source>
</reference>
<dbReference type="GO" id="GO:0061630">
    <property type="term" value="F:ubiquitin protein ligase activity"/>
    <property type="evidence" value="ECO:0007669"/>
    <property type="project" value="TreeGrafter"/>
</dbReference>
<proteinExistence type="predicted"/>
<evidence type="ECO:0000256" key="2">
    <source>
        <dbReference type="ARBA" id="ARBA00022771"/>
    </source>
</evidence>
<organism evidence="7 8">
    <name type="scientific">Zingiber officinale</name>
    <name type="common">Ginger</name>
    <name type="synonym">Amomum zingiber</name>
    <dbReference type="NCBI Taxonomy" id="94328"/>
    <lineage>
        <taxon>Eukaryota</taxon>
        <taxon>Viridiplantae</taxon>
        <taxon>Streptophyta</taxon>
        <taxon>Embryophyta</taxon>
        <taxon>Tracheophyta</taxon>
        <taxon>Spermatophyta</taxon>
        <taxon>Magnoliopsida</taxon>
        <taxon>Liliopsida</taxon>
        <taxon>Zingiberales</taxon>
        <taxon>Zingiberaceae</taxon>
        <taxon>Zingiber</taxon>
    </lineage>
</organism>
<sequence>MGFPPDDYAVVPTPVVLFFLFLAYVKYAVWVLLRYIGLHAAEEPLVSPWEEHEFYFPDAAGSSAPPPPPDPSSFKKRLRVVEFDALRQRGCHVDDDPTCVICLGQLEARHRVRELGNCGHGFHVECIDRWVDGGQVRCPLCRASLLPPAEGAAVGKDGKWRRFLRRVW</sequence>
<evidence type="ECO:0000256" key="5">
    <source>
        <dbReference type="SAM" id="Phobius"/>
    </source>
</evidence>
<keyword evidence="1" id="KW-0479">Metal-binding</keyword>
<evidence type="ECO:0000256" key="4">
    <source>
        <dbReference type="PROSITE-ProRule" id="PRU00175"/>
    </source>
</evidence>
<keyword evidence="8" id="KW-1185">Reference proteome</keyword>
<dbReference type="Pfam" id="PF13639">
    <property type="entry name" value="zf-RING_2"/>
    <property type="match status" value="1"/>
</dbReference>
<gene>
    <name evidence="7" type="ORF">ZIOFF_041732</name>
</gene>
<dbReference type="OrthoDB" id="8062037at2759"/>
<evidence type="ECO:0000259" key="6">
    <source>
        <dbReference type="PROSITE" id="PS50089"/>
    </source>
</evidence>
<dbReference type="PANTHER" id="PTHR45969">
    <property type="entry name" value="RING ZINC FINGER PROTEIN-RELATED"/>
    <property type="match status" value="1"/>
</dbReference>
<feature type="transmembrane region" description="Helical" evidence="5">
    <location>
        <begin position="15"/>
        <end position="33"/>
    </location>
</feature>
<dbReference type="GO" id="GO:0016567">
    <property type="term" value="P:protein ubiquitination"/>
    <property type="evidence" value="ECO:0007669"/>
    <property type="project" value="TreeGrafter"/>
</dbReference>
<accession>A0A8J5KWD0</accession>
<keyword evidence="5" id="KW-1133">Transmembrane helix</keyword>
<keyword evidence="5" id="KW-0812">Transmembrane</keyword>